<evidence type="ECO:0000256" key="4">
    <source>
        <dbReference type="ARBA" id="ARBA00023004"/>
    </source>
</evidence>
<keyword evidence="4 5" id="KW-0408">Iron</keyword>
<dbReference type="EMBL" id="KI964572">
    <property type="protein sequence ID" value="EUC35669.1"/>
    <property type="molecule type" value="Genomic_DNA"/>
</dbReference>
<dbReference type="CDD" id="cd11059">
    <property type="entry name" value="CYP_fungal"/>
    <property type="match status" value="1"/>
</dbReference>
<sequence>MAVAVVAAAALGLAFLLYHLCFSLFISPLAKIPGSKAFAFSRWRLALEDFRGTRTHTIHALHNKYGPVVRLGPSEVSFNTTSALRTIYGAGSGFGRTSFYNMFHVYGRKNMFSFFSGREHSERKKMFASAYAKSAMLKGANAAIVEAKVRQYLDLIARQQGSSEIFASLHYFSLDAITDFLYGKYGKTSCLEGSKADCALVDDIVDVARRRLSWFVIHLPRFTTWLYSRTGLFERVARCFYPMQLPTTYTGIRRHAMVACQEFVRSSAAYDPSKSVEHMSPLIAKLWRHHCSRQPGGLDDVDIASECADHLLAGIDTTSDTLMFLIWSLSRPESCKFQQKLIEEVRSISQEGLNSDGIPTVETSDKLPYVNAVIKETLRLYAPLPASEPREAPTATVIDGHHIPSGTTVSISPYILHRNPKVFPNPMQFNPDRWMDPSQNIAEMNRWFWAFSSGSRMCIGLHLAMAEMTTLVAAVYRKYTTTTVGNFDTISPGITSRYELFYDEGCSGVKEHECQIRFDTLAA</sequence>
<dbReference type="InterPro" id="IPR017972">
    <property type="entry name" value="Cyt_P450_CS"/>
</dbReference>
<dbReference type="InterPro" id="IPR050121">
    <property type="entry name" value="Cytochrome_P450_monoxygenase"/>
</dbReference>
<dbReference type="KEGG" id="bze:COCCADRAFT_90374"/>
<organism evidence="7 8">
    <name type="scientific">Cochliobolus carbonum (strain 26-R-13)</name>
    <name type="common">Maize leaf spot fungus</name>
    <name type="synonym">Bipolaris zeicola</name>
    <dbReference type="NCBI Taxonomy" id="930089"/>
    <lineage>
        <taxon>Eukaryota</taxon>
        <taxon>Fungi</taxon>
        <taxon>Dikarya</taxon>
        <taxon>Ascomycota</taxon>
        <taxon>Pezizomycotina</taxon>
        <taxon>Dothideomycetes</taxon>
        <taxon>Pleosporomycetidae</taxon>
        <taxon>Pleosporales</taxon>
        <taxon>Pleosporineae</taxon>
        <taxon>Pleosporaceae</taxon>
        <taxon>Bipolaris</taxon>
    </lineage>
</organism>
<evidence type="ECO:0000256" key="6">
    <source>
        <dbReference type="RuleBase" id="RU000461"/>
    </source>
</evidence>
<dbReference type="PRINTS" id="PR00385">
    <property type="entry name" value="P450"/>
</dbReference>
<evidence type="ECO:0000256" key="3">
    <source>
        <dbReference type="ARBA" id="ARBA00022723"/>
    </source>
</evidence>
<dbReference type="PROSITE" id="PS00086">
    <property type="entry name" value="CYTOCHROME_P450"/>
    <property type="match status" value="1"/>
</dbReference>
<comment type="cofactor">
    <cofactor evidence="1 5">
        <name>heme</name>
        <dbReference type="ChEBI" id="CHEBI:30413"/>
    </cofactor>
</comment>
<evidence type="ECO:0008006" key="9">
    <source>
        <dbReference type="Google" id="ProtNLM"/>
    </source>
</evidence>
<evidence type="ECO:0000313" key="8">
    <source>
        <dbReference type="Proteomes" id="UP000053841"/>
    </source>
</evidence>
<dbReference type="PANTHER" id="PTHR24305:SF164">
    <property type="entry name" value="P450, PUTATIVE (EUROFUNG)-RELATED"/>
    <property type="match status" value="1"/>
</dbReference>
<gene>
    <name evidence="7" type="ORF">COCCADRAFT_90374</name>
</gene>
<dbReference type="Proteomes" id="UP000053841">
    <property type="component" value="Unassembled WGS sequence"/>
</dbReference>
<dbReference type="PANTHER" id="PTHR24305">
    <property type="entry name" value="CYTOCHROME P450"/>
    <property type="match status" value="1"/>
</dbReference>
<keyword evidence="3 5" id="KW-0479">Metal-binding</keyword>
<protein>
    <recommendedName>
        <fullName evidence="9">Cytochrome P450</fullName>
    </recommendedName>
</protein>
<evidence type="ECO:0000256" key="2">
    <source>
        <dbReference type="ARBA" id="ARBA00010617"/>
    </source>
</evidence>
<dbReference type="GO" id="GO:0004497">
    <property type="term" value="F:monooxygenase activity"/>
    <property type="evidence" value="ECO:0007669"/>
    <property type="project" value="UniProtKB-KW"/>
</dbReference>
<feature type="binding site" description="axial binding residue" evidence="5">
    <location>
        <position position="458"/>
    </location>
    <ligand>
        <name>heme</name>
        <dbReference type="ChEBI" id="CHEBI:30413"/>
    </ligand>
    <ligandPart>
        <name>Fe</name>
        <dbReference type="ChEBI" id="CHEBI:18248"/>
    </ligandPart>
</feature>
<dbReference type="Pfam" id="PF00067">
    <property type="entry name" value="p450"/>
    <property type="match status" value="1"/>
</dbReference>
<dbReference type="PRINTS" id="PR00465">
    <property type="entry name" value="EP450IV"/>
</dbReference>
<keyword evidence="5 6" id="KW-0349">Heme</keyword>
<dbReference type="InterPro" id="IPR001128">
    <property type="entry name" value="Cyt_P450"/>
</dbReference>
<evidence type="ECO:0000256" key="1">
    <source>
        <dbReference type="ARBA" id="ARBA00001971"/>
    </source>
</evidence>
<name>W6YJA4_COCC2</name>
<reference evidence="7 8" key="1">
    <citation type="journal article" date="2013" name="PLoS Genet.">
        <title>Comparative genome structure, secondary metabolite, and effector coding capacity across Cochliobolus pathogens.</title>
        <authorList>
            <person name="Condon B.J."/>
            <person name="Leng Y."/>
            <person name="Wu D."/>
            <person name="Bushley K.E."/>
            <person name="Ohm R.A."/>
            <person name="Otillar R."/>
            <person name="Martin J."/>
            <person name="Schackwitz W."/>
            <person name="Grimwood J."/>
            <person name="MohdZainudin N."/>
            <person name="Xue C."/>
            <person name="Wang R."/>
            <person name="Manning V.A."/>
            <person name="Dhillon B."/>
            <person name="Tu Z.J."/>
            <person name="Steffenson B.J."/>
            <person name="Salamov A."/>
            <person name="Sun H."/>
            <person name="Lowry S."/>
            <person name="LaButti K."/>
            <person name="Han J."/>
            <person name="Copeland A."/>
            <person name="Lindquist E."/>
            <person name="Barry K."/>
            <person name="Schmutz J."/>
            <person name="Baker S.E."/>
            <person name="Ciuffetti L.M."/>
            <person name="Grigoriev I.V."/>
            <person name="Zhong S."/>
            <person name="Turgeon B.G."/>
        </authorList>
    </citation>
    <scope>NUCLEOTIDE SEQUENCE [LARGE SCALE GENOMIC DNA]</scope>
    <source>
        <strain evidence="7 8">26-R-13</strain>
    </source>
</reference>
<dbReference type="SUPFAM" id="SSF48264">
    <property type="entry name" value="Cytochrome P450"/>
    <property type="match status" value="1"/>
</dbReference>
<dbReference type="HOGENOM" id="CLU_001570_14_2_1"/>
<dbReference type="GO" id="GO:0005506">
    <property type="term" value="F:iron ion binding"/>
    <property type="evidence" value="ECO:0007669"/>
    <property type="project" value="InterPro"/>
</dbReference>
<dbReference type="Gene3D" id="1.10.630.10">
    <property type="entry name" value="Cytochrome P450"/>
    <property type="match status" value="1"/>
</dbReference>
<dbReference type="RefSeq" id="XP_007710092.1">
    <property type="nucleotide sequence ID" value="XM_007711902.1"/>
</dbReference>
<proteinExistence type="inferred from homology"/>
<dbReference type="InterPro" id="IPR002403">
    <property type="entry name" value="Cyt_P450_E_grp-IV"/>
</dbReference>
<dbReference type="InterPro" id="IPR036396">
    <property type="entry name" value="Cyt_P450_sf"/>
</dbReference>
<keyword evidence="6" id="KW-0560">Oxidoreductase</keyword>
<evidence type="ECO:0000313" key="7">
    <source>
        <dbReference type="EMBL" id="EUC35669.1"/>
    </source>
</evidence>
<dbReference type="eggNOG" id="KOG0157">
    <property type="taxonomic scope" value="Eukaryota"/>
</dbReference>
<comment type="similarity">
    <text evidence="2 6">Belongs to the cytochrome P450 family.</text>
</comment>
<dbReference type="OrthoDB" id="3678729at2759"/>
<dbReference type="GO" id="GO:0020037">
    <property type="term" value="F:heme binding"/>
    <property type="evidence" value="ECO:0007669"/>
    <property type="project" value="InterPro"/>
</dbReference>
<dbReference type="GO" id="GO:0016705">
    <property type="term" value="F:oxidoreductase activity, acting on paired donors, with incorporation or reduction of molecular oxygen"/>
    <property type="evidence" value="ECO:0007669"/>
    <property type="project" value="InterPro"/>
</dbReference>
<dbReference type="GeneID" id="19152958"/>
<keyword evidence="6" id="KW-0503">Monooxygenase</keyword>
<keyword evidence="8" id="KW-1185">Reference proteome</keyword>
<evidence type="ECO:0000256" key="5">
    <source>
        <dbReference type="PIRSR" id="PIRSR602403-1"/>
    </source>
</evidence>
<accession>W6YJA4</accession>
<dbReference type="AlphaFoldDB" id="W6YJA4"/>